<feature type="domain" description="IclR-ED" evidence="5">
    <location>
        <begin position="81"/>
        <end position="259"/>
    </location>
</feature>
<dbReference type="Gene3D" id="1.10.10.10">
    <property type="entry name" value="Winged helix-like DNA-binding domain superfamily/Winged helix DNA-binding domain"/>
    <property type="match status" value="1"/>
</dbReference>
<evidence type="ECO:0000256" key="2">
    <source>
        <dbReference type="ARBA" id="ARBA00023125"/>
    </source>
</evidence>
<evidence type="ECO:0000313" key="7">
    <source>
        <dbReference type="Proteomes" id="UP000194837"/>
    </source>
</evidence>
<dbReference type="PANTHER" id="PTHR30136:SF35">
    <property type="entry name" value="HTH-TYPE TRANSCRIPTIONAL REGULATOR RV1719"/>
    <property type="match status" value="1"/>
</dbReference>
<dbReference type="RefSeq" id="WP_086521363.1">
    <property type="nucleotide sequence ID" value="NZ_MDJW01000008.1"/>
</dbReference>
<keyword evidence="2" id="KW-0238">DNA-binding</keyword>
<name>A0A251Y951_9MICO</name>
<dbReference type="Pfam" id="PF09339">
    <property type="entry name" value="HTH_IclR"/>
    <property type="match status" value="1"/>
</dbReference>
<dbReference type="InterPro" id="IPR029016">
    <property type="entry name" value="GAF-like_dom_sf"/>
</dbReference>
<dbReference type="InterPro" id="IPR005471">
    <property type="entry name" value="Tscrpt_reg_IclR_N"/>
</dbReference>
<gene>
    <name evidence="6" type="primary">iclR_1</name>
    <name evidence="6" type="ORF">BFL34_01614</name>
</gene>
<evidence type="ECO:0000259" key="4">
    <source>
        <dbReference type="PROSITE" id="PS51077"/>
    </source>
</evidence>
<dbReference type="SUPFAM" id="SSF55781">
    <property type="entry name" value="GAF domain-like"/>
    <property type="match status" value="1"/>
</dbReference>
<protein>
    <submittedName>
        <fullName evidence="6">Acetate operon repressor</fullName>
    </submittedName>
</protein>
<feature type="domain" description="HTH iclR-type" evidence="4">
    <location>
        <begin position="20"/>
        <end position="80"/>
    </location>
</feature>
<evidence type="ECO:0000256" key="1">
    <source>
        <dbReference type="ARBA" id="ARBA00023015"/>
    </source>
</evidence>
<dbReference type="GO" id="GO:0003677">
    <property type="term" value="F:DNA binding"/>
    <property type="evidence" value="ECO:0007669"/>
    <property type="project" value="UniProtKB-KW"/>
</dbReference>
<reference evidence="6 7" key="1">
    <citation type="submission" date="2016-08" db="EMBL/GenBank/DDBJ databases">
        <title>Genome sequence of Clavibacter michiganensis spp strain CFBP7494.</title>
        <authorList>
            <person name="Thapa S.P."/>
            <person name="Coaker G."/>
            <person name="Jacques M.-A."/>
        </authorList>
    </citation>
    <scope>NUCLEOTIDE SEQUENCE [LARGE SCALE GENOMIC DNA]</scope>
    <source>
        <strain evidence="6">CFBP7494</strain>
    </source>
</reference>
<sequence length="259" mass="27966">MPDTPSDSRASAAETSSSTVRSVDRALDLLELLERGDGPLRLVELSRGSGLQNATVLRILGSLQRRGWVTVEHGEYRVGPAALGIANGFLTTDRLSGRARPVLQQLADSTRLTASLYVRIGEERILTVRVDGEDPLRYQLPLGRRLPLHVGAGKNILAAFPEEERERVLSRIGSTDTAGGATVSAEELRAQLEVVRRDGFHISIDERETGVAAVSVPIHDRSGEVVAAISTSGPSETITRARLEARVPELRRAAAAVER</sequence>
<keyword evidence="1" id="KW-0805">Transcription regulation</keyword>
<proteinExistence type="predicted"/>
<evidence type="ECO:0000259" key="5">
    <source>
        <dbReference type="PROSITE" id="PS51078"/>
    </source>
</evidence>
<dbReference type="InterPro" id="IPR036388">
    <property type="entry name" value="WH-like_DNA-bd_sf"/>
</dbReference>
<organism evidence="6 7">
    <name type="scientific">Clavibacter michiganensis</name>
    <dbReference type="NCBI Taxonomy" id="28447"/>
    <lineage>
        <taxon>Bacteria</taxon>
        <taxon>Bacillati</taxon>
        <taxon>Actinomycetota</taxon>
        <taxon>Actinomycetes</taxon>
        <taxon>Micrococcales</taxon>
        <taxon>Microbacteriaceae</taxon>
        <taxon>Clavibacter</taxon>
    </lineage>
</organism>
<keyword evidence="3" id="KW-0804">Transcription</keyword>
<dbReference type="SUPFAM" id="SSF46785">
    <property type="entry name" value="Winged helix' DNA-binding domain"/>
    <property type="match status" value="1"/>
</dbReference>
<dbReference type="PROSITE" id="PS51078">
    <property type="entry name" value="ICLR_ED"/>
    <property type="match status" value="1"/>
</dbReference>
<dbReference type="GO" id="GO:0003700">
    <property type="term" value="F:DNA-binding transcription factor activity"/>
    <property type="evidence" value="ECO:0007669"/>
    <property type="project" value="TreeGrafter"/>
</dbReference>
<accession>A0A251Y951</accession>
<dbReference type="EMBL" id="MDJW01000008">
    <property type="protein sequence ID" value="OUE20796.1"/>
    <property type="molecule type" value="Genomic_DNA"/>
</dbReference>
<comment type="caution">
    <text evidence="6">The sequence shown here is derived from an EMBL/GenBank/DDBJ whole genome shotgun (WGS) entry which is preliminary data.</text>
</comment>
<dbReference type="InterPro" id="IPR050707">
    <property type="entry name" value="HTH_MetabolicPath_Reg"/>
</dbReference>
<dbReference type="GO" id="GO:0045892">
    <property type="term" value="P:negative regulation of DNA-templated transcription"/>
    <property type="evidence" value="ECO:0007669"/>
    <property type="project" value="TreeGrafter"/>
</dbReference>
<dbReference type="Proteomes" id="UP000194837">
    <property type="component" value="Unassembled WGS sequence"/>
</dbReference>
<dbReference type="SMART" id="SM00346">
    <property type="entry name" value="HTH_ICLR"/>
    <property type="match status" value="1"/>
</dbReference>
<dbReference type="InterPro" id="IPR036390">
    <property type="entry name" value="WH_DNA-bd_sf"/>
</dbReference>
<dbReference type="Gene3D" id="3.30.450.40">
    <property type="match status" value="1"/>
</dbReference>
<evidence type="ECO:0000313" key="6">
    <source>
        <dbReference type="EMBL" id="OUE20796.1"/>
    </source>
</evidence>
<dbReference type="Pfam" id="PF01614">
    <property type="entry name" value="IclR_C"/>
    <property type="match status" value="1"/>
</dbReference>
<dbReference type="AlphaFoldDB" id="A0A251Y951"/>
<dbReference type="PROSITE" id="PS51077">
    <property type="entry name" value="HTH_ICLR"/>
    <property type="match status" value="1"/>
</dbReference>
<dbReference type="InterPro" id="IPR014757">
    <property type="entry name" value="Tscrpt_reg_IclR_C"/>
</dbReference>
<dbReference type="PANTHER" id="PTHR30136">
    <property type="entry name" value="HELIX-TURN-HELIX TRANSCRIPTIONAL REGULATOR, ICLR FAMILY"/>
    <property type="match status" value="1"/>
</dbReference>
<evidence type="ECO:0000256" key="3">
    <source>
        <dbReference type="ARBA" id="ARBA00023163"/>
    </source>
</evidence>